<gene>
    <name evidence="2" type="ORF">LY28_03006</name>
</gene>
<dbReference type="GO" id="GO:0035438">
    <property type="term" value="F:cyclic-di-GMP binding"/>
    <property type="evidence" value="ECO:0007669"/>
    <property type="project" value="InterPro"/>
</dbReference>
<protein>
    <submittedName>
        <fullName evidence="2">PilZ domain-containing protein</fullName>
    </submittedName>
</protein>
<evidence type="ECO:0000313" key="2">
    <source>
        <dbReference type="EMBL" id="PYG85855.1"/>
    </source>
</evidence>
<reference evidence="2 3" key="1">
    <citation type="submission" date="2018-06" db="EMBL/GenBank/DDBJ databases">
        <title>Genomic Encyclopedia of Type Strains, Phase I: the one thousand microbial genomes (KMG-I) project.</title>
        <authorList>
            <person name="Kyrpides N."/>
        </authorList>
    </citation>
    <scope>NUCLEOTIDE SEQUENCE [LARGE SCALE GENOMIC DNA]</scope>
    <source>
        <strain evidence="2 3">DSM 19573</strain>
    </source>
</reference>
<sequence>MSLVLKHYTKLKPIACKALSGDINKLITVRLDGVQHRDMAILKGDPVILGMLGYNDEPLIYGGRVIAINPRKDSFLICSKRADAQAEELRRREFFRYPASLIADVKPAGLGKWEDACIIDISYSGMRIYSAGKFEVDSIIELNVFSGNSILKFDAMISRKTKNFNRNEYGIQIINEDKNNIYATQNKIFKILRAETSLMYSCLLDF</sequence>
<proteinExistence type="predicted"/>
<comment type="caution">
    <text evidence="2">The sequence shown here is derived from an EMBL/GenBank/DDBJ whole genome shotgun (WGS) entry which is preliminary data.</text>
</comment>
<feature type="domain" description="PilZ" evidence="1">
    <location>
        <begin position="91"/>
        <end position="180"/>
    </location>
</feature>
<dbReference type="Pfam" id="PF07238">
    <property type="entry name" value="PilZ"/>
    <property type="match status" value="1"/>
</dbReference>
<dbReference type="EMBL" id="QKMR01000021">
    <property type="protein sequence ID" value="PYG85855.1"/>
    <property type="molecule type" value="Genomic_DNA"/>
</dbReference>
<name>A0A318XH09_9FIRM</name>
<evidence type="ECO:0000259" key="1">
    <source>
        <dbReference type="Pfam" id="PF07238"/>
    </source>
</evidence>
<dbReference type="AlphaFoldDB" id="A0A318XH09"/>
<dbReference type="RefSeq" id="WP_165835595.1">
    <property type="nucleotide sequence ID" value="NZ_QKMR01000021.1"/>
</dbReference>
<keyword evidence="3" id="KW-1185">Reference proteome</keyword>
<accession>A0A318XH09</accession>
<dbReference type="SUPFAM" id="SSF141371">
    <property type="entry name" value="PilZ domain-like"/>
    <property type="match status" value="1"/>
</dbReference>
<evidence type="ECO:0000313" key="3">
    <source>
        <dbReference type="Proteomes" id="UP000248132"/>
    </source>
</evidence>
<organism evidence="2 3">
    <name type="scientific">Ruminiclostridium sufflavum DSM 19573</name>
    <dbReference type="NCBI Taxonomy" id="1121337"/>
    <lineage>
        <taxon>Bacteria</taxon>
        <taxon>Bacillati</taxon>
        <taxon>Bacillota</taxon>
        <taxon>Clostridia</taxon>
        <taxon>Eubacteriales</taxon>
        <taxon>Oscillospiraceae</taxon>
        <taxon>Ruminiclostridium</taxon>
    </lineage>
</organism>
<dbReference type="InterPro" id="IPR009875">
    <property type="entry name" value="PilZ_domain"/>
</dbReference>
<dbReference type="Proteomes" id="UP000248132">
    <property type="component" value="Unassembled WGS sequence"/>
</dbReference>